<evidence type="ECO:0000313" key="12">
    <source>
        <dbReference type="Proteomes" id="UP000279833"/>
    </source>
</evidence>
<evidence type="ECO:0000259" key="10">
    <source>
        <dbReference type="Pfam" id="PF14815"/>
    </source>
</evidence>
<reference evidence="11 12" key="2">
    <citation type="submission" date="2018-11" db="EMBL/GenBank/DDBJ databases">
        <authorList>
            <consortium name="Pathogen Informatics"/>
        </authorList>
    </citation>
    <scope>NUCLEOTIDE SEQUENCE [LARGE SCALE GENOMIC DNA]</scope>
    <source>
        <strain evidence="11">Dakar</strain>
        <strain evidence="12">Dakar, Senegal</strain>
    </source>
</reference>
<sequence>MHEFSGLLAGLWEFPSYTIEDDKLTSEIQQSFIPLVIDRITNALNSSLNITSINELNVKPIGEVLHIFSHIHMTYIVFELKVEQQQQQTIPSECLNNSNTTTTTTTTTTCDWPPSLNSGRWVSREDLNDSAISTATRKASYVCMFICACMCVLHNL</sequence>
<dbReference type="InterPro" id="IPR029119">
    <property type="entry name" value="MutY_C"/>
</dbReference>
<dbReference type="GO" id="GO:0034039">
    <property type="term" value="F:8-oxo-7,8-dihydroguanine DNA N-glycosylase activity"/>
    <property type="evidence" value="ECO:0007669"/>
    <property type="project" value="TreeGrafter"/>
</dbReference>
<evidence type="ECO:0000256" key="2">
    <source>
        <dbReference type="ARBA" id="ARBA00022723"/>
    </source>
</evidence>
<dbReference type="SUPFAM" id="SSF55811">
    <property type="entry name" value="Nudix"/>
    <property type="match status" value="1"/>
</dbReference>
<feature type="domain" description="Adenine DNA glycosylase C-terminal" evidence="10">
    <location>
        <begin position="5"/>
        <end position="139"/>
    </location>
</feature>
<evidence type="ECO:0000313" key="13">
    <source>
        <dbReference type="WBParaSite" id="SCUD_0001754401-mRNA-1"/>
    </source>
</evidence>
<dbReference type="CDD" id="cd03431">
    <property type="entry name" value="NUDIX_DNA_Glycosylase_C-MutY"/>
    <property type="match status" value="1"/>
</dbReference>
<dbReference type="GO" id="GO:0046872">
    <property type="term" value="F:metal ion binding"/>
    <property type="evidence" value="ECO:0007669"/>
    <property type="project" value="UniProtKB-UniRule"/>
</dbReference>
<dbReference type="InterPro" id="IPR044298">
    <property type="entry name" value="MIG/MutY"/>
</dbReference>
<keyword evidence="2" id="KW-0479">Metal-binding</keyword>
<dbReference type="GO" id="GO:0006284">
    <property type="term" value="P:base-excision repair"/>
    <property type="evidence" value="ECO:0007669"/>
    <property type="project" value="UniProtKB-UniRule"/>
</dbReference>
<comment type="cofactor">
    <cofactor evidence="9">
        <name>[4Fe-4S] cluster</name>
        <dbReference type="ChEBI" id="CHEBI:49883"/>
    </cofactor>
    <text evidence="9">Binds 1 [4Fe-4S] cluster.</text>
</comment>
<dbReference type="GO" id="GO:0051539">
    <property type="term" value="F:4 iron, 4 sulfur cluster binding"/>
    <property type="evidence" value="ECO:0007669"/>
    <property type="project" value="UniProtKB-UniRule"/>
</dbReference>
<evidence type="ECO:0000256" key="1">
    <source>
        <dbReference type="ARBA" id="ARBA00022485"/>
    </source>
</evidence>
<comment type="function">
    <text evidence="9">Adenine glycosylase active on G-A mispairs.</text>
</comment>
<evidence type="ECO:0000256" key="6">
    <source>
        <dbReference type="ARBA" id="ARBA00023014"/>
    </source>
</evidence>
<evidence type="ECO:0000256" key="8">
    <source>
        <dbReference type="ARBA" id="ARBA00023295"/>
    </source>
</evidence>
<keyword evidence="6" id="KW-0411">Iron-sulfur</keyword>
<dbReference type="Gene3D" id="3.90.79.10">
    <property type="entry name" value="Nucleoside Triphosphate Pyrophosphohydrolase"/>
    <property type="match status" value="1"/>
</dbReference>
<keyword evidence="4" id="KW-0378">Hydrolase</keyword>
<dbReference type="WBParaSite" id="SCUD_0001754401-mRNA-1">
    <property type="protein sequence ID" value="SCUD_0001754401-mRNA-1"/>
    <property type="gene ID" value="SCUD_0001754401"/>
</dbReference>
<keyword evidence="8 9" id="KW-0326">Glycosidase</keyword>
<evidence type="ECO:0000256" key="5">
    <source>
        <dbReference type="ARBA" id="ARBA00023004"/>
    </source>
</evidence>
<evidence type="ECO:0000313" key="11">
    <source>
        <dbReference type="EMBL" id="VDP63771.1"/>
    </source>
</evidence>
<dbReference type="GO" id="GO:0032357">
    <property type="term" value="F:oxidized purine DNA binding"/>
    <property type="evidence" value="ECO:0007669"/>
    <property type="project" value="TreeGrafter"/>
</dbReference>
<dbReference type="PANTHER" id="PTHR42944">
    <property type="entry name" value="ADENINE DNA GLYCOSYLASE"/>
    <property type="match status" value="1"/>
</dbReference>
<keyword evidence="12" id="KW-1185">Reference proteome</keyword>
<dbReference type="GO" id="GO:0035485">
    <property type="term" value="F:adenine/guanine mispair binding"/>
    <property type="evidence" value="ECO:0007669"/>
    <property type="project" value="TreeGrafter"/>
</dbReference>
<gene>
    <name evidence="11" type="ORF">SCUD_LOCUS17541</name>
</gene>
<reference evidence="13" key="1">
    <citation type="submission" date="2016-06" db="UniProtKB">
        <authorList>
            <consortium name="WormBaseParasite"/>
        </authorList>
    </citation>
    <scope>IDENTIFICATION</scope>
</reference>
<evidence type="ECO:0000256" key="3">
    <source>
        <dbReference type="ARBA" id="ARBA00022763"/>
    </source>
</evidence>
<dbReference type="PANTHER" id="PTHR42944:SF1">
    <property type="entry name" value="ADENINE DNA GLYCOSYLASE"/>
    <property type="match status" value="1"/>
</dbReference>
<dbReference type="InterPro" id="IPR015797">
    <property type="entry name" value="NUDIX_hydrolase-like_dom_sf"/>
</dbReference>
<dbReference type="Proteomes" id="UP000279833">
    <property type="component" value="Unassembled WGS sequence"/>
</dbReference>
<dbReference type="AlphaFoldDB" id="A0A183KR55"/>
<evidence type="ECO:0000256" key="7">
    <source>
        <dbReference type="ARBA" id="ARBA00023204"/>
    </source>
</evidence>
<name>A0A183KR55_9TREM</name>
<accession>A0A183KR55</accession>
<dbReference type="EMBL" id="UZAK01039924">
    <property type="protein sequence ID" value="VDP63771.1"/>
    <property type="molecule type" value="Genomic_DNA"/>
</dbReference>
<organism evidence="13">
    <name type="scientific">Schistosoma curassoni</name>
    <dbReference type="NCBI Taxonomy" id="6186"/>
    <lineage>
        <taxon>Eukaryota</taxon>
        <taxon>Metazoa</taxon>
        <taxon>Spiralia</taxon>
        <taxon>Lophotrochozoa</taxon>
        <taxon>Platyhelminthes</taxon>
        <taxon>Trematoda</taxon>
        <taxon>Digenea</taxon>
        <taxon>Strigeidida</taxon>
        <taxon>Schistosomatoidea</taxon>
        <taxon>Schistosomatidae</taxon>
        <taxon>Schistosoma</taxon>
    </lineage>
</organism>
<protein>
    <recommendedName>
        <fullName evidence="9">Adenine DNA glycosylase</fullName>
        <ecNumber evidence="9">3.2.2.31</ecNumber>
    </recommendedName>
</protein>
<dbReference type="GO" id="GO:0006298">
    <property type="term" value="P:mismatch repair"/>
    <property type="evidence" value="ECO:0007669"/>
    <property type="project" value="TreeGrafter"/>
</dbReference>
<dbReference type="GO" id="GO:0005634">
    <property type="term" value="C:nucleus"/>
    <property type="evidence" value="ECO:0007669"/>
    <property type="project" value="TreeGrafter"/>
</dbReference>
<keyword evidence="7" id="KW-0234">DNA repair</keyword>
<keyword evidence="1" id="KW-0004">4Fe-4S</keyword>
<keyword evidence="3 9" id="KW-0227">DNA damage</keyword>
<comment type="catalytic activity">
    <reaction evidence="9">
        <text>Hydrolyzes free adenine bases from 7,8-dihydro-8-oxoguanine:adenine mismatched double-stranded DNA, leaving an apurinic site.</text>
        <dbReference type="EC" id="3.2.2.31"/>
    </reaction>
</comment>
<dbReference type="GO" id="GO:0000701">
    <property type="term" value="F:purine-specific mismatch base pair DNA N-glycosylase activity"/>
    <property type="evidence" value="ECO:0007669"/>
    <property type="project" value="UniProtKB-EC"/>
</dbReference>
<evidence type="ECO:0000256" key="4">
    <source>
        <dbReference type="ARBA" id="ARBA00022801"/>
    </source>
</evidence>
<keyword evidence="5 9" id="KW-0408">Iron</keyword>
<comment type="similarity">
    <text evidence="9">Belongs to the Nth/MutY family.</text>
</comment>
<dbReference type="Pfam" id="PF14815">
    <property type="entry name" value="NUDIX_4"/>
    <property type="match status" value="1"/>
</dbReference>
<proteinExistence type="inferred from homology"/>
<dbReference type="EC" id="3.2.2.31" evidence="9"/>
<dbReference type="STRING" id="6186.A0A183KR55"/>
<evidence type="ECO:0000256" key="9">
    <source>
        <dbReference type="RuleBase" id="RU365096"/>
    </source>
</evidence>